<dbReference type="EMBL" id="VSSQ01000012">
    <property type="protein sequence ID" value="MPL60286.1"/>
    <property type="molecule type" value="Genomic_DNA"/>
</dbReference>
<dbReference type="FunFam" id="3.30.70.1250:FF:000001">
    <property type="entry name" value="Phosphopentomutase"/>
    <property type="match status" value="1"/>
</dbReference>
<evidence type="ECO:0000256" key="1">
    <source>
        <dbReference type="ARBA" id="ARBA00001936"/>
    </source>
</evidence>
<evidence type="ECO:0000256" key="2">
    <source>
        <dbReference type="ARBA" id="ARBA00010373"/>
    </source>
</evidence>
<dbReference type="SUPFAM" id="SSF143856">
    <property type="entry name" value="DeoB insert domain-like"/>
    <property type="match status" value="1"/>
</dbReference>
<dbReference type="Gene3D" id="3.30.70.1250">
    <property type="entry name" value="Phosphopentomutase"/>
    <property type="match status" value="1"/>
</dbReference>
<keyword evidence="3" id="KW-0963">Cytoplasm</keyword>
<evidence type="ECO:0000313" key="8">
    <source>
        <dbReference type="EMBL" id="MPL60286.1"/>
    </source>
</evidence>
<keyword evidence="6 8" id="KW-0413">Isomerase</keyword>
<dbReference type="GO" id="GO:0009117">
    <property type="term" value="P:nucleotide metabolic process"/>
    <property type="evidence" value="ECO:0007669"/>
    <property type="project" value="InterPro"/>
</dbReference>
<comment type="similarity">
    <text evidence="2">Belongs to the phosphopentomutase family.</text>
</comment>
<accession>A0A644T070</accession>
<dbReference type="NCBIfam" id="TIGR01696">
    <property type="entry name" value="deoB"/>
    <property type="match status" value="1"/>
</dbReference>
<dbReference type="InterPro" id="IPR010045">
    <property type="entry name" value="DeoB"/>
</dbReference>
<dbReference type="EC" id="5.4.2.7" evidence="8"/>
<evidence type="ECO:0000256" key="4">
    <source>
        <dbReference type="ARBA" id="ARBA00022723"/>
    </source>
</evidence>
<reference evidence="8" key="1">
    <citation type="submission" date="2019-08" db="EMBL/GenBank/DDBJ databases">
        <authorList>
            <person name="Kucharzyk K."/>
            <person name="Murdoch R.W."/>
            <person name="Higgins S."/>
            <person name="Loffler F."/>
        </authorList>
    </citation>
    <scope>NUCLEOTIDE SEQUENCE</scope>
</reference>
<dbReference type="PANTHER" id="PTHR21110:SF0">
    <property type="entry name" value="PHOSPHOPENTOMUTASE"/>
    <property type="match status" value="1"/>
</dbReference>
<keyword evidence="5" id="KW-0464">Manganese</keyword>
<dbReference type="NCBIfam" id="NF003766">
    <property type="entry name" value="PRK05362.1"/>
    <property type="match status" value="1"/>
</dbReference>
<dbReference type="SUPFAM" id="SSF53649">
    <property type="entry name" value="Alkaline phosphatase-like"/>
    <property type="match status" value="1"/>
</dbReference>
<dbReference type="Gene3D" id="3.40.720.10">
    <property type="entry name" value="Alkaline Phosphatase, subunit A"/>
    <property type="match status" value="1"/>
</dbReference>
<comment type="caution">
    <text evidence="8">The sequence shown here is derived from an EMBL/GenBank/DDBJ whole genome shotgun (WGS) entry which is preliminary data.</text>
</comment>
<dbReference type="GO" id="GO:0043094">
    <property type="term" value="P:metabolic compound salvage"/>
    <property type="evidence" value="ECO:0007669"/>
    <property type="project" value="InterPro"/>
</dbReference>
<dbReference type="CDD" id="cd16009">
    <property type="entry name" value="PPM"/>
    <property type="match status" value="1"/>
</dbReference>
<evidence type="ECO:0000256" key="5">
    <source>
        <dbReference type="ARBA" id="ARBA00023211"/>
    </source>
</evidence>
<dbReference type="InterPro" id="IPR006124">
    <property type="entry name" value="Metalloenzyme"/>
</dbReference>
<dbReference type="GO" id="GO:0000287">
    <property type="term" value="F:magnesium ion binding"/>
    <property type="evidence" value="ECO:0007669"/>
    <property type="project" value="InterPro"/>
</dbReference>
<dbReference type="Pfam" id="PF01676">
    <property type="entry name" value="Metalloenzyme"/>
    <property type="match status" value="1"/>
</dbReference>
<sequence>MDSVGIGALPDAGAYGDSNVNTLANIARSQGGLFLPTFEKLGLGCIEPIEGVKCIPTPKGSYGKMAEISKGKDTTTGHWELAGCPVFIPFPVYPQGFPPNVIEKFENLIGREVLGNKPASGTAIIEELGLEHMKTARPIVYTSGDSVFQIAAHEEIIPVQDLYEMCNIARTKVCIGKHAVGRVIARPFIGKPGAFIRTPNRHDFSVEPQGKTVLDFLKEAGFSVVGVGKIADIFAQRGITESYPTKSNDRGIEKIITLIESDSQNQLVMANLVDFDSVYGHRNDVPGYAKALEQLDGNIKTLLTKLNEDDLLILTADHGCDPTAPGTDHTREYVPLLVYGPRAAVDNLGIRTTFSDVAATIAENFALASLPYGHSFLKQLR</sequence>
<comment type="cofactor">
    <cofactor evidence="1">
        <name>Mn(2+)</name>
        <dbReference type="ChEBI" id="CHEBI:29035"/>
    </cofactor>
</comment>
<evidence type="ECO:0000259" key="7">
    <source>
        <dbReference type="Pfam" id="PF01676"/>
    </source>
</evidence>
<dbReference type="GO" id="GO:0005829">
    <property type="term" value="C:cytosol"/>
    <property type="evidence" value="ECO:0007669"/>
    <property type="project" value="TreeGrafter"/>
</dbReference>
<name>A0A644T070_9ZZZZ</name>
<gene>
    <name evidence="8" type="primary">deoB_1</name>
    <name evidence="8" type="ORF">SDC9_05844</name>
</gene>
<dbReference type="InterPro" id="IPR024052">
    <property type="entry name" value="Phosphopentomutase_DeoB_cap_sf"/>
</dbReference>
<protein>
    <submittedName>
        <fullName evidence="8">Phosphopentomutase</fullName>
        <ecNumber evidence="8">5.4.2.7</ecNumber>
    </submittedName>
</protein>
<dbReference type="AlphaFoldDB" id="A0A644T070"/>
<dbReference type="PANTHER" id="PTHR21110">
    <property type="entry name" value="PHOSPHOPENTOMUTASE"/>
    <property type="match status" value="1"/>
</dbReference>
<proteinExistence type="inferred from homology"/>
<organism evidence="8">
    <name type="scientific">bioreactor metagenome</name>
    <dbReference type="NCBI Taxonomy" id="1076179"/>
    <lineage>
        <taxon>unclassified sequences</taxon>
        <taxon>metagenomes</taxon>
        <taxon>ecological metagenomes</taxon>
    </lineage>
</organism>
<dbReference type="GO" id="GO:0008973">
    <property type="term" value="F:phosphopentomutase activity"/>
    <property type="evidence" value="ECO:0007669"/>
    <property type="project" value="UniProtKB-EC"/>
</dbReference>
<evidence type="ECO:0000256" key="3">
    <source>
        <dbReference type="ARBA" id="ARBA00022490"/>
    </source>
</evidence>
<evidence type="ECO:0000256" key="6">
    <source>
        <dbReference type="ARBA" id="ARBA00023235"/>
    </source>
</evidence>
<keyword evidence="4" id="KW-0479">Metal-binding</keyword>
<dbReference type="InterPro" id="IPR017850">
    <property type="entry name" value="Alkaline_phosphatase_core_sf"/>
</dbReference>
<dbReference type="HAMAP" id="MF_00740">
    <property type="entry name" value="Phosphopentomut"/>
    <property type="match status" value="1"/>
</dbReference>
<feature type="domain" description="Metalloenzyme" evidence="7">
    <location>
        <begin position="1"/>
        <end position="367"/>
    </location>
</feature>
<dbReference type="PIRSF" id="PIRSF001491">
    <property type="entry name" value="Ppentomutase"/>
    <property type="match status" value="1"/>
</dbReference>